<evidence type="ECO:0000313" key="2">
    <source>
        <dbReference type="EnsemblMetazoa" id="ASIC019009-PA"/>
    </source>
</evidence>
<dbReference type="EMBL" id="KE525350">
    <property type="protein sequence ID" value="KFB50967.1"/>
    <property type="molecule type" value="Genomic_DNA"/>
</dbReference>
<dbReference type="AlphaFoldDB" id="A0A084WL73"/>
<evidence type="ECO:0000313" key="1">
    <source>
        <dbReference type="EMBL" id="KFB50967.1"/>
    </source>
</evidence>
<dbReference type="GO" id="GO:0016787">
    <property type="term" value="F:hydrolase activity"/>
    <property type="evidence" value="ECO:0007669"/>
    <property type="project" value="UniProtKB-KW"/>
</dbReference>
<organism evidence="1">
    <name type="scientific">Anopheles sinensis</name>
    <name type="common">Mosquito</name>
    <dbReference type="NCBI Taxonomy" id="74873"/>
    <lineage>
        <taxon>Eukaryota</taxon>
        <taxon>Metazoa</taxon>
        <taxon>Ecdysozoa</taxon>
        <taxon>Arthropoda</taxon>
        <taxon>Hexapoda</taxon>
        <taxon>Insecta</taxon>
        <taxon>Pterygota</taxon>
        <taxon>Neoptera</taxon>
        <taxon>Endopterygota</taxon>
        <taxon>Diptera</taxon>
        <taxon>Nematocera</taxon>
        <taxon>Culicoidea</taxon>
        <taxon>Culicidae</taxon>
        <taxon>Anophelinae</taxon>
        <taxon>Anopheles</taxon>
    </lineage>
</organism>
<reference evidence="2" key="2">
    <citation type="submission" date="2020-05" db="UniProtKB">
        <authorList>
            <consortium name="EnsemblMetazoa"/>
        </authorList>
    </citation>
    <scope>IDENTIFICATION</scope>
</reference>
<sequence>MVRIAFDLLVQRPPGLRLRKLTSLLYVAYRLHSIISRGRARALTHNQIGTLWRSARGADRFPREAARLNVIEPSSRAIVLVGMPGRGAKAFIRLQKERVAANGVRETRRSRANS</sequence>
<dbReference type="VEuPathDB" id="VectorBase:ASIC019009"/>
<dbReference type="Proteomes" id="UP000030765">
    <property type="component" value="Unassembled WGS sequence"/>
</dbReference>
<reference evidence="1 3" key="1">
    <citation type="journal article" date="2014" name="BMC Genomics">
        <title>Genome sequence of Anopheles sinensis provides insight into genetics basis of mosquito competence for malaria parasites.</title>
        <authorList>
            <person name="Zhou D."/>
            <person name="Zhang D."/>
            <person name="Ding G."/>
            <person name="Shi L."/>
            <person name="Hou Q."/>
            <person name="Ye Y."/>
            <person name="Xu Y."/>
            <person name="Zhou H."/>
            <person name="Xiong C."/>
            <person name="Li S."/>
            <person name="Yu J."/>
            <person name="Hong S."/>
            <person name="Yu X."/>
            <person name="Zou P."/>
            <person name="Chen C."/>
            <person name="Chang X."/>
            <person name="Wang W."/>
            <person name="Lv Y."/>
            <person name="Sun Y."/>
            <person name="Ma L."/>
            <person name="Shen B."/>
            <person name="Zhu C."/>
        </authorList>
    </citation>
    <scope>NUCLEOTIDE SEQUENCE [LARGE SCALE GENOMIC DNA]</scope>
</reference>
<accession>A0A084WL73</accession>
<proteinExistence type="predicted"/>
<evidence type="ECO:0000313" key="3">
    <source>
        <dbReference type="Proteomes" id="UP000030765"/>
    </source>
</evidence>
<name>A0A084WL73_ANOSI</name>
<protein>
    <submittedName>
        <fullName evidence="1 2">Glycosyl hydrolase family 76 protein</fullName>
    </submittedName>
</protein>
<keyword evidence="1" id="KW-0378">Hydrolase</keyword>
<dbReference type="EMBL" id="ATLV01024194">
    <property type="status" value="NOT_ANNOTATED_CDS"/>
    <property type="molecule type" value="Genomic_DNA"/>
</dbReference>
<dbReference type="EnsemblMetazoa" id="ASIC019009-RA">
    <property type="protein sequence ID" value="ASIC019009-PA"/>
    <property type="gene ID" value="ASIC019009"/>
</dbReference>
<keyword evidence="3" id="KW-1185">Reference proteome</keyword>
<gene>
    <name evidence="1" type="ORF">ZHAS_00019009</name>
</gene>